<dbReference type="AlphaFoldDB" id="A0ABD0L580"/>
<comment type="caution">
    <text evidence="2">The sequence shown here is derived from an EMBL/GenBank/DDBJ whole genome shotgun (WGS) entry which is preliminary data.</text>
</comment>
<dbReference type="Proteomes" id="UP001519460">
    <property type="component" value="Unassembled WGS sequence"/>
</dbReference>
<proteinExistence type="predicted"/>
<gene>
    <name evidence="2" type="ORF">BaRGS_00014408</name>
</gene>
<accession>A0ABD0L580</accession>
<evidence type="ECO:0000256" key="1">
    <source>
        <dbReference type="SAM" id="MobiDB-lite"/>
    </source>
</evidence>
<reference evidence="2 3" key="1">
    <citation type="journal article" date="2023" name="Sci. Data">
        <title>Genome assembly of the Korean intertidal mud-creeper Batillaria attramentaria.</title>
        <authorList>
            <person name="Patra A.K."/>
            <person name="Ho P.T."/>
            <person name="Jun S."/>
            <person name="Lee S.J."/>
            <person name="Kim Y."/>
            <person name="Won Y.J."/>
        </authorList>
    </citation>
    <scope>NUCLEOTIDE SEQUENCE [LARGE SCALE GENOMIC DNA]</scope>
    <source>
        <strain evidence="2">Wonlab-2016</strain>
    </source>
</reference>
<sequence>MPLTTDTTIVLTGEIRPNYRPEGNQGRTWTWSLDNIHDLRLDMEEWHLPLPQLLPDDDGWSGKRGKNRLCQSPGTEDKHQAEMAV</sequence>
<dbReference type="EMBL" id="JACVVK020000084">
    <property type="protein sequence ID" value="KAK7494305.1"/>
    <property type="molecule type" value="Genomic_DNA"/>
</dbReference>
<keyword evidence="3" id="KW-1185">Reference proteome</keyword>
<name>A0ABD0L580_9CAEN</name>
<evidence type="ECO:0000313" key="2">
    <source>
        <dbReference type="EMBL" id="KAK7494305.1"/>
    </source>
</evidence>
<evidence type="ECO:0000313" key="3">
    <source>
        <dbReference type="Proteomes" id="UP001519460"/>
    </source>
</evidence>
<feature type="compositionally biased region" description="Basic and acidic residues" evidence="1">
    <location>
        <begin position="75"/>
        <end position="85"/>
    </location>
</feature>
<protein>
    <submittedName>
        <fullName evidence="2">Uncharacterized protein</fullName>
    </submittedName>
</protein>
<feature type="region of interest" description="Disordered" evidence="1">
    <location>
        <begin position="54"/>
        <end position="85"/>
    </location>
</feature>
<organism evidence="2 3">
    <name type="scientific">Batillaria attramentaria</name>
    <dbReference type="NCBI Taxonomy" id="370345"/>
    <lineage>
        <taxon>Eukaryota</taxon>
        <taxon>Metazoa</taxon>
        <taxon>Spiralia</taxon>
        <taxon>Lophotrochozoa</taxon>
        <taxon>Mollusca</taxon>
        <taxon>Gastropoda</taxon>
        <taxon>Caenogastropoda</taxon>
        <taxon>Sorbeoconcha</taxon>
        <taxon>Cerithioidea</taxon>
        <taxon>Batillariidae</taxon>
        <taxon>Batillaria</taxon>
    </lineage>
</organism>